<name>A0A392QXN2_9FABA</name>
<dbReference type="SUPFAM" id="SSF56672">
    <property type="entry name" value="DNA/RNA polymerases"/>
    <property type="match status" value="1"/>
</dbReference>
<keyword evidence="3" id="KW-1185">Reference proteome</keyword>
<evidence type="ECO:0000259" key="1">
    <source>
        <dbReference type="Pfam" id="PF07727"/>
    </source>
</evidence>
<sequence>MADSEPINWQDAIANPKWNNAMQEEINSIEKNKTWKLVELPHQKKAISVKWIFKLKTNPDGSIVKHKARLVARRFLQQQGIDYTELYAPVARMETIRFVVAIASSFNWSLYHMDVKSAFLNGPLQEEVYVLQPPGFEVESEKDKVYKLDKALYGLK</sequence>
<protein>
    <recommendedName>
        <fullName evidence="1">Reverse transcriptase Ty1/copia-type domain-containing protein</fullName>
    </recommendedName>
</protein>
<dbReference type="InterPro" id="IPR043502">
    <property type="entry name" value="DNA/RNA_pol_sf"/>
</dbReference>
<accession>A0A392QXN2</accession>
<feature type="domain" description="Reverse transcriptase Ty1/copia-type" evidence="1">
    <location>
        <begin position="32"/>
        <end position="156"/>
    </location>
</feature>
<evidence type="ECO:0000313" key="3">
    <source>
        <dbReference type="Proteomes" id="UP000265520"/>
    </source>
</evidence>
<proteinExistence type="predicted"/>
<reference evidence="2 3" key="1">
    <citation type="journal article" date="2018" name="Front. Plant Sci.">
        <title>Red Clover (Trifolium pratense) and Zigzag Clover (T. medium) - A Picture of Genomic Similarities and Differences.</title>
        <authorList>
            <person name="Dluhosova J."/>
            <person name="Istvanek J."/>
            <person name="Nedelnik J."/>
            <person name="Repkova J."/>
        </authorList>
    </citation>
    <scope>NUCLEOTIDE SEQUENCE [LARGE SCALE GENOMIC DNA]</scope>
    <source>
        <strain evidence="3">cv. 10/8</strain>
        <tissue evidence="2">Leaf</tissue>
    </source>
</reference>
<organism evidence="2 3">
    <name type="scientific">Trifolium medium</name>
    <dbReference type="NCBI Taxonomy" id="97028"/>
    <lineage>
        <taxon>Eukaryota</taxon>
        <taxon>Viridiplantae</taxon>
        <taxon>Streptophyta</taxon>
        <taxon>Embryophyta</taxon>
        <taxon>Tracheophyta</taxon>
        <taxon>Spermatophyta</taxon>
        <taxon>Magnoliopsida</taxon>
        <taxon>eudicotyledons</taxon>
        <taxon>Gunneridae</taxon>
        <taxon>Pentapetalae</taxon>
        <taxon>rosids</taxon>
        <taxon>fabids</taxon>
        <taxon>Fabales</taxon>
        <taxon>Fabaceae</taxon>
        <taxon>Papilionoideae</taxon>
        <taxon>50 kb inversion clade</taxon>
        <taxon>NPAAA clade</taxon>
        <taxon>Hologalegina</taxon>
        <taxon>IRL clade</taxon>
        <taxon>Trifolieae</taxon>
        <taxon>Trifolium</taxon>
    </lineage>
</organism>
<dbReference type="EMBL" id="LXQA010163084">
    <property type="protein sequence ID" value="MCI28025.1"/>
    <property type="molecule type" value="Genomic_DNA"/>
</dbReference>
<dbReference type="InterPro" id="IPR013103">
    <property type="entry name" value="RVT_2"/>
</dbReference>
<comment type="caution">
    <text evidence="2">The sequence shown here is derived from an EMBL/GenBank/DDBJ whole genome shotgun (WGS) entry which is preliminary data.</text>
</comment>
<evidence type="ECO:0000313" key="2">
    <source>
        <dbReference type="EMBL" id="MCI28025.1"/>
    </source>
</evidence>
<dbReference type="Proteomes" id="UP000265520">
    <property type="component" value="Unassembled WGS sequence"/>
</dbReference>
<dbReference type="Pfam" id="PF07727">
    <property type="entry name" value="RVT_2"/>
    <property type="match status" value="1"/>
</dbReference>
<feature type="non-terminal residue" evidence="2">
    <location>
        <position position="156"/>
    </location>
</feature>
<dbReference type="AlphaFoldDB" id="A0A392QXN2"/>